<comment type="caution">
    <text evidence="4">The sequence shown here is derived from an EMBL/GenBank/DDBJ whole genome shotgun (WGS) entry which is preliminary data.</text>
</comment>
<dbReference type="PROSITE" id="PS50213">
    <property type="entry name" value="FAS1"/>
    <property type="match status" value="4"/>
</dbReference>
<feature type="region of interest" description="Disordered" evidence="1">
    <location>
        <begin position="374"/>
        <end position="394"/>
    </location>
</feature>
<evidence type="ECO:0000256" key="1">
    <source>
        <dbReference type="SAM" id="MobiDB-lite"/>
    </source>
</evidence>
<name>A0ABP1PLX5_9HEXA</name>
<keyword evidence="5" id="KW-1185">Reference proteome</keyword>
<sequence length="950" mass="107792">MAKIPLIISVILTSQLVFFCNGYRRTADLSSSDSDDNSASPFNVISGWIDDSSSDNNEQAGMPWRHHVDFDSLHPGEDQIAEETRVQPQPQPRQRANFDELFGPLLFPRPERPQRASVEDMQVVPTPRFNTDPEREFSHPLLNIQSVWSILGLPRNPIVPWYKGSNVCIKREEEDEIVEADPTETESVTPSPTEEDLLDYNLNQAMYPKDEPFMESLNQTELMNPEWHMKLSYCKDMDTKRSCFMKLYGPKIKRTISVAYECCHGYELDSRKEKCERTRYENVAKTIQDIGGTEFLTLLTNSGLLNKIRTENITIFVPSNEAVGSYLTSNTIDSNSIDFIIEPEAARRKRGIIFHRTNNPQGRNIRRHNFEHHNRQNDVQSDGSDGAQDWPQTSSEEFDMNDIDWQQNALDQHEAHKRTYAYQLEGSQSKLEKALLGHMIEGKISTDDFVDEKVVFSENRDSVIRMNTWNVGNERVKTVNCARLTSINHKCSNGMVHMIDRMFKPVSRSISDVIGGDPELTLLNTLFASSGLMPMLSDRNQHLTLFAPTNAAINKLGHSILHKMQHGDPCLKRILRRHILPITFCSSIVYKQGQVRNIDGDVMDIDRVADDKLFLNGSQIVVRDIVTTNGVVHVIDAVVMSEQDQPLSKALENGGYRYFLDAIRSAGLENYIDELNNVTLFVPTNEAMEDLGQAVLRNPSKLREILLYHIATPEVKTCGMSHEQVLPTKLQNRNIHINLYSHFPIDLETEVTAQCGRLSMRNKMACNGIMHQVDRVLLPSEFDLLETLKSQPDFTIFYRLLIQGGFEEQLSRTNVSTTIFAPTDSAFYALAKEDFRKLLNDTTKASKIVQNHIIEEPLCCAGVAPNNWFMTRNVDCVNGAKVPVYRDTNGRVKYGSATVTTCDLTASNGIIHTVDKVLNHSNDLARGDLMESCFPDPFTTIRSATFFIRL</sequence>
<gene>
    <name evidence="4" type="ORF">ODALV1_LOCUS932</name>
</gene>
<dbReference type="PANTHER" id="PTHR10900:SF77">
    <property type="entry name" value="FI19380P1"/>
    <property type="match status" value="1"/>
</dbReference>
<feature type="domain" description="FAS1" evidence="3">
    <location>
        <begin position="781"/>
        <end position="918"/>
    </location>
</feature>
<evidence type="ECO:0000313" key="5">
    <source>
        <dbReference type="Proteomes" id="UP001642540"/>
    </source>
</evidence>
<dbReference type="SMART" id="SM00554">
    <property type="entry name" value="FAS1"/>
    <property type="match status" value="4"/>
</dbReference>
<dbReference type="EMBL" id="CAXLJM020000004">
    <property type="protein sequence ID" value="CAL8069775.1"/>
    <property type="molecule type" value="Genomic_DNA"/>
</dbReference>
<dbReference type="Proteomes" id="UP001642540">
    <property type="component" value="Unassembled WGS sequence"/>
</dbReference>
<organism evidence="4 5">
    <name type="scientific">Orchesella dallaii</name>
    <dbReference type="NCBI Taxonomy" id="48710"/>
    <lineage>
        <taxon>Eukaryota</taxon>
        <taxon>Metazoa</taxon>
        <taxon>Ecdysozoa</taxon>
        <taxon>Arthropoda</taxon>
        <taxon>Hexapoda</taxon>
        <taxon>Collembola</taxon>
        <taxon>Entomobryomorpha</taxon>
        <taxon>Entomobryoidea</taxon>
        <taxon>Orchesellidae</taxon>
        <taxon>Orchesellinae</taxon>
        <taxon>Orchesella</taxon>
    </lineage>
</organism>
<feature type="chain" id="PRO_5045945354" description="FAS1 domain-containing protein" evidence="2">
    <location>
        <begin position="23"/>
        <end position="950"/>
    </location>
</feature>
<dbReference type="PANTHER" id="PTHR10900">
    <property type="entry name" value="PERIOSTIN-RELATED"/>
    <property type="match status" value="1"/>
</dbReference>
<proteinExistence type="predicted"/>
<feature type="domain" description="FAS1" evidence="3">
    <location>
        <begin position="643"/>
        <end position="777"/>
    </location>
</feature>
<dbReference type="Pfam" id="PF02469">
    <property type="entry name" value="Fasciclin"/>
    <property type="match status" value="4"/>
</dbReference>
<feature type="domain" description="FAS1" evidence="3">
    <location>
        <begin position="280"/>
        <end position="503"/>
    </location>
</feature>
<accession>A0ABP1PLX5</accession>
<evidence type="ECO:0000313" key="4">
    <source>
        <dbReference type="EMBL" id="CAL8069775.1"/>
    </source>
</evidence>
<feature type="domain" description="FAS1" evidence="3">
    <location>
        <begin position="507"/>
        <end position="639"/>
    </location>
</feature>
<dbReference type="Gene3D" id="2.30.180.10">
    <property type="entry name" value="FAS1 domain"/>
    <property type="match status" value="4"/>
</dbReference>
<dbReference type="InterPro" id="IPR036378">
    <property type="entry name" value="FAS1_dom_sf"/>
</dbReference>
<dbReference type="InterPro" id="IPR050904">
    <property type="entry name" value="Adhesion/Biosynth-related"/>
</dbReference>
<protein>
    <recommendedName>
        <fullName evidence="3">FAS1 domain-containing protein</fullName>
    </recommendedName>
</protein>
<keyword evidence="2" id="KW-0732">Signal</keyword>
<reference evidence="4 5" key="1">
    <citation type="submission" date="2024-08" db="EMBL/GenBank/DDBJ databases">
        <authorList>
            <person name="Cucini C."/>
            <person name="Frati F."/>
        </authorList>
    </citation>
    <scope>NUCLEOTIDE SEQUENCE [LARGE SCALE GENOMIC DNA]</scope>
</reference>
<feature type="signal peptide" evidence="2">
    <location>
        <begin position="1"/>
        <end position="22"/>
    </location>
</feature>
<dbReference type="SUPFAM" id="SSF82153">
    <property type="entry name" value="FAS1 domain"/>
    <property type="match status" value="4"/>
</dbReference>
<evidence type="ECO:0000256" key="2">
    <source>
        <dbReference type="SAM" id="SignalP"/>
    </source>
</evidence>
<dbReference type="InterPro" id="IPR000782">
    <property type="entry name" value="FAS1_domain"/>
</dbReference>
<evidence type="ECO:0000259" key="3">
    <source>
        <dbReference type="PROSITE" id="PS50213"/>
    </source>
</evidence>